<dbReference type="EMBL" id="FMIQ01000046">
    <property type="protein sequence ID" value="SCM52926.1"/>
    <property type="molecule type" value="Genomic_DNA"/>
</dbReference>
<dbReference type="OrthoDB" id="6630014at2"/>
<feature type="chain" id="PRO_5008751864" description="Adhesin" evidence="1">
    <location>
        <begin position="23"/>
        <end position="286"/>
    </location>
</feature>
<sequence length="286" mass="31723">MKKLLSGTVLLAGGMFSVSVLAEGIPCGGGPVVFYGKTTSHKKAVEICKFSDEYNYIFGKVDDEPDININVPVNQVQVEDLKGHAVGITTITIPNGNVKYEIGYTQPEGTEGGYAITVWQNNKTTTVVKLDSATVTNNISNYADSGEESDTNVNPNTNDTLKLNVSAKYSDAPAGRYYFWKYQLISNVDKLTINKIIINNGRCSINEKKRTFFTKAQEQNILNRTLYGSKARLVPEGNEKARTDWDLNMGGIYYFTVSSDSDYGKCRPREALIETNKGISTFRWKN</sequence>
<evidence type="ECO:0008006" key="4">
    <source>
        <dbReference type="Google" id="ProtNLM"/>
    </source>
</evidence>
<dbReference type="AlphaFoldDB" id="A0A1C6Z1C3"/>
<evidence type="ECO:0000313" key="3">
    <source>
        <dbReference type="Proteomes" id="UP000094844"/>
    </source>
</evidence>
<evidence type="ECO:0000256" key="1">
    <source>
        <dbReference type="SAM" id="SignalP"/>
    </source>
</evidence>
<organism evidence="2 3">
    <name type="scientific">Hafnia alvei</name>
    <dbReference type="NCBI Taxonomy" id="569"/>
    <lineage>
        <taxon>Bacteria</taxon>
        <taxon>Pseudomonadati</taxon>
        <taxon>Pseudomonadota</taxon>
        <taxon>Gammaproteobacteria</taxon>
        <taxon>Enterobacterales</taxon>
        <taxon>Hafniaceae</taxon>
        <taxon>Hafnia</taxon>
    </lineage>
</organism>
<gene>
    <name evidence="2" type="ORF">BN1044_02414</name>
</gene>
<proteinExistence type="predicted"/>
<evidence type="ECO:0000313" key="2">
    <source>
        <dbReference type="EMBL" id="SCM52926.1"/>
    </source>
</evidence>
<reference evidence="2 3" key="1">
    <citation type="submission" date="2016-09" db="EMBL/GenBank/DDBJ databases">
        <authorList>
            <person name="Capua I."/>
            <person name="De Benedictis P."/>
            <person name="Joannis T."/>
            <person name="Lombin L.H."/>
            <person name="Cattoli G."/>
        </authorList>
    </citation>
    <scope>NUCLEOTIDE SEQUENCE [LARGE SCALE GENOMIC DNA]</scope>
    <source>
        <strain evidence="2 3">GB001</strain>
    </source>
</reference>
<keyword evidence="1" id="KW-0732">Signal</keyword>
<dbReference type="Proteomes" id="UP000094844">
    <property type="component" value="Unassembled WGS sequence"/>
</dbReference>
<dbReference type="RefSeq" id="WP_072308920.1">
    <property type="nucleotide sequence ID" value="NZ_FMIQ01000046.1"/>
</dbReference>
<accession>A0A1C6Z1C3</accession>
<name>A0A1C6Z1C3_HAFAL</name>
<feature type="signal peptide" evidence="1">
    <location>
        <begin position="1"/>
        <end position="22"/>
    </location>
</feature>
<protein>
    <recommendedName>
        <fullName evidence="4">Adhesin</fullName>
    </recommendedName>
</protein>